<sequence>MKRWKSPYLYLGIILLFAFSIRLSYLIEFRSTVFSNASLMKGLDQRTFNIWAEAIVKNPWVGDGKVFYMAPGYPYFVAAIYKIFGLNSYFTVSFIQILLDMLLCLLLFFLGKWLFNERVGLLASLFAGFYRPFIFYSATLLSDSLILFLNIFSIFTVYWALRKKSYKRWVLVGLVMGFAALTKPTILLFLPFLLIGLLLYPPHLYPPPRGGRNSGGVNPFLAWGIVILLMIIIISPVTIRNWQISRRFVPICSNGAVNYKIGNSLDSIGLFMYPKKSLASPFSKPFWRLQGKKLSFFSNSYEWPQNLNIYLLKKITRTLKLPLFGFGFIVPLGILGLFLAFLRRRKSLLLILFTLCNVIWVIGFFVTSRYRLPAVGSLILFAAFFIDWFILKIREKKSISVITTFLIFLLLFSFINNWQGEKIGSVHLGAFSLLTYKNVNNDIAEGNLLLALKRAKSLVSLLPSSPLGHQALATIYFNLEEFNLAKNEAEITLKYDPEAQGAEKILSLIQEKIDENWD</sequence>
<dbReference type="EMBL" id="PFJK01000263">
    <property type="protein sequence ID" value="PIX76829.1"/>
    <property type="molecule type" value="Genomic_DNA"/>
</dbReference>
<dbReference type="AlphaFoldDB" id="A0A2M7M2A1"/>
<protein>
    <recommendedName>
        <fullName evidence="9">Glycosyltransferase RgtA/B/C/D-like domain-containing protein</fullName>
    </recommendedName>
</protein>
<evidence type="ECO:0000256" key="5">
    <source>
        <dbReference type="ARBA" id="ARBA00022692"/>
    </source>
</evidence>
<feature type="transmembrane region" description="Helical" evidence="8">
    <location>
        <begin position="66"/>
        <end position="85"/>
    </location>
</feature>
<evidence type="ECO:0000256" key="3">
    <source>
        <dbReference type="ARBA" id="ARBA00022676"/>
    </source>
</evidence>
<keyword evidence="3" id="KW-0328">Glycosyltransferase</keyword>
<name>A0A2M7M2A1_9BACT</name>
<keyword evidence="4" id="KW-0808">Transferase</keyword>
<feature type="domain" description="Glycosyltransferase RgtA/B/C/D-like" evidence="9">
    <location>
        <begin position="70"/>
        <end position="201"/>
    </location>
</feature>
<dbReference type="PANTHER" id="PTHR33908:SF11">
    <property type="entry name" value="MEMBRANE PROTEIN"/>
    <property type="match status" value="1"/>
</dbReference>
<feature type="transmembrane region" description="Helical" evidence="8">
    <location>
        <begin position="321"/>
        <end position="342"/>
    </location>
</feature>
<reference evidence="11" key="1">
    <citation type="submission" date="2017-09" db="EMBL/GenBank/DDBJ databases">
        <title>Depth-based differentiation of microbial function through sediment-hosted aquifers and enrichment of novel symbionts in the deep terrestrial subsurface.</title>
        <authorList>
            <person name="Probst A.J."/>
            <person name="Ladd B."/>
            <person name="Jarett J.K."/>
            <person name="Geller-Mcgrath D.E."/>
            <person name="Sieber C.M.K."/>
            <person name="Emerson J.B."/>
            <person name="Anantharaman K."/>
            <person name="Thomas B.C."/>
            <person name="Malmstrom R."/>
            <person name="Stieglmeier M."/>
            <person name="Klingl A."/>
            <person name="Woyke T."/>
            <person name="Ryan C.M."/>
            <person name="Banfield J.F."/>
        </authorList>
    </citation>
    <scope>NUCLEOTIDE SEQUENCE [LARGE SCALE GENOMIC DNA]</scope>
</reference>
<evidence type="ECO:0000256" key="7">
    <source>
        <dbReference type="ARBA" id="ARBA00023136"/>
    </source>
</evidence>
<feature type="transmembrane region" description="Helical" evidence="8">
    <location>
        <begin position="397"/>
        <end position="415"/>
    </location>
</feature>
<evidence type="ECO:0000256" key="8">
    <source>
        <dbReference type="SAM" id="Phobius"/>
    </source>
</evidence>
<accession>A0A2M7M2A1</accession>
<organism evidence="10 11">
    <name type="scientific">bacterium (Candidatus Ratteibacteria) CG_4_10_14_3_um_filter_41_18</name>
    <dbReference type="NCBI Taxonomy" id="2014287"/>
    <lineage>
        <taxon>Bacteria</taxon>
        <taxon>Candidatus Ratteibacteria</taxon>
    </lineage>
</organism>
<feature type="transmembrane region" description="Helical" evidence="8">
    <location>
        <begin position="7"/>
        <end position="27"/>
    </location>
</feature>
<keyword evidence="7 8" id="KW-0472">Membrane</keyword>
<feature type="transmembrane region" description="Helical" evidence="8">
    <location>
        <begin position="97"/>
        <end position="115"/>
    </location>
</feature>
<comment type="caution">
    <text evidence="10">The sequence shown here is derived from an EMBL/GenBank/DDBJ whole genome shotgun (WGS) entry which is preliminary data.</text>
</comment>
<evidence type="ECO:0000313" key="10">
    <source>
        <dbReference type="EMBL" id="PIX76829.1"/>
    </source>
</evidence>
<dbReference type="Proteomes" id="UP000229703">
    <property type="component" value="Unassembled WGS sequence"/>
</dbReference>
<dbReference type="Gene3D" id="1.25.40.10">
    <property type="entry name" value="Tetratricopeptide repeat domain"/>
    <property type="match status" value="1"/>
</dbReference>
<feature type="transmembrane region" description="Helical" evidence="8">
    <location>
        <begin position="135"/>
        <end position="159"/>
    </location>
</feature>
<keyword evidence="2" id="KW-1003">Cell membrane</keyword>
<dbReference type="InterPro" id="IPR038731">
    <property type="entry name" value="RgtA/B/C-like"/>
</dbReference>
<dbReference type="GO" id="GO:0005886">
    <property type="term" value="C:plasma membrane"/>
    <property type="evidence" value="ECO:0007669"/>
    <property type="project" value="UniProtKB-SubCell"/>
</dbReference>
<dbReference type="InterPro" id="IPR050297">
    <property type="entry name" value="LipidA_mod_glycosyltrf_83"/>
</dbReference>
<comment type="subcellular location">
    <subcellularLocation>
        <location evidence="1">Cell membrane</location>
        <topology evidence="1">Multi-pass membrane protein</topology>
    </subcellularLocation>
</comment>
<feature type="transmembrane region" description="Helical" evidence="8">
    <location>
        <begin position="348"/>
        <end position="367"/>
    </location>
</feature>
<dbReference type="GO" id="GO:0009103">
    <property type="term" value="P:lipopolysaccharide biosynthetic process"/>
    <property type="evidence" value="ECO:0007669"/>
    <property type="project" value="UniProtKB-ARBA"/>
</dbReference>
<dbReference type="Pfam" id="PF13231">
    <property type="entry name" value="PMT_2"/>
    <property type="match status" value="1"/>
</dbReference>
<evidence type="ECO:0000256" key="2">
    <source>
        <dbReference type="ARBA" id="ARBA00022475"/>
    </source>
</evidence>
<keyword evidence="5 8" id="KW-0812">Transmembrane</keyword>
<feature type="transmembrane region" description="Helical" evidence="8">
    <location>
        <begin position="171"/>
        <end position="200"/>
    </location>
</feature>
<evidence type="ECO:0000256" key="4">
    <source>
        <dbReference type="ARBA" id="ARBA00022679"/>
    </source>
</evidence>
<evidence type="ECO:0000259" key="9">
    <source>
        <dbReference type="Pfam" id="PF13231"/>
    </source>
</evidence>
<proteinExistence type="predicted"/>
<evidence type="ECO:0000256" key="1">
    <source>
        <dbReference type="ARBA" id="ARBA00004651"/>
    </source>
</evidence>
<evidence type="ECO:0000313" key="11">
    <source>
        <dbReference type="Proteomes" id="UP000229703"/>
    </source>
</evidence>
<evidence type="ECO:0000256" key="6">
    <source>
        <dbReference type="ARBA" id="ARBA00022989"/>
    </source>
</evidence>
<dbReference type="InterPro" id="IPR011990">
    <property type="entry name" value="TPR-like_helical_dom_sf"/>
</dbReference>
<feature type="transmembrane region" description="Helical" evidence="8">
    <location>
        <begin position="374"/>
        <end position="391"/>
    </location>
</feature>
<keyword evidence="6 8" id="KW-1133">Transmembrane helix</keyword>
<dbReference type="PANTHER" id="PTHR33908">
    <property type="entry name" value="MANNOSYLTRANSFERASE YKCB-RELATED"/>
    <property type="match status" value="1"/>
</dbReference>
<feature type="transmembrane region" description="Helical" evidence="8">
    <location>
        <begin position="220"/>
        <end position="239"/>
    </location>
</feature>
<dbReference type="GO" id="GO:0016763">
    <property type="term" value="F:pentosyltransferase activity"/>
    <property type="evidence" value="ECO:0007669"/>
    <property type="project" value="TreeGrafter"/>
</dbReference>
<gene>
    <name evidence="10" type="ORF">COZ37_05920</name>
</gene>